<dbReference type="InterPro" id="IPR019646">
    <property type="entry name" value="Aminoglyc_AdlTrfase"/>
</dbReference>
<proteinExistence type="predicted"/>
<dbReference type="GeneID" id="41713290"/>
<dbReference type="AlphaFoldDB" id="A0A5C0XQK6"/>
<reference evidence="1 2" key="1">
    <citation type="submission" date="2017-08" db="EMBL/GenBank/DDBJ databases">
        <title>Resequencing and Reannotation of the genome of Pyrococcus furiosus type strain DSM3638.</title>
        <authorList>
            <person name="Reichelt R.M."/>
            <person name="Bunk B."/>
        </authorList>
    </citation>
    <scope>NUCLEOTIDE SEQUENCE [LARGE SCALE GENOMIC DNA]</scope>
    <source>
        <strain evidence="1 2">DSM 3638</strain>
    </source>
</reference>
<dbReference type="OrthoDB" id="96853at2157"/>
<accession>A0A5C0XQK6</accession>
<evidence type="ECO:0000313" key="2">
    <source>
        <dbReference type="Proteomes" id="UP000324354"/>
    </source>
</evidence>
<dbReference type="Proteomes" id="UP000324354">
    <property type="component" value="Chromosome"/>
</dbReference>
<evidence type="ECO:0000313" key="1">
    <source>
        <dbReference type="EMBL" id="QEK79107.1"/>
    </source>
</evidence>
<dbReference type="RefSeq" id="WP_011012625.1">
    <property type="nucleotide sequence ID" value="NC_003413.1"/>
</dbReference>
<protein>
    <submittedName>
        <fullName evidence="1">Uncharacterized protein</fullName>
    </submittedName>
</protein>
<sequence>MIPQAHLKVLYKIYDKPSKTDVKWTITGSLGFALQGVPIEPHDIDIQTNKEGACKIEELFSEFVIEPVKFKESDKI</sequence>
<dbReference type="GeneID" id="13300783"/>
<dbReference type="EMBL" id="CP023154">
    <property type="protein sequence ID" value="QEK79107.1"/>
    <property type="molecule type" value="Genomic_DNA"/>
</dbReference>
<dbReference type="InterPro" id="IPR043519">
    <property type="entry name" value="NT_sf"/>
</dbReference>
<dbReference type="SUPFAM" id="SSF81301">
    <property type="entry name" value="Nucleotidyltransferase"/>
    <property type="match status" value="1"/>
</dbReference>
<organism evidence="1 2">
    <name type="scientific">Pyrococcus furiosus (strain ATCC 43587 / DSM 3638 / JCM 8422 / Vc1)</name>
    <dbReference type="NCBI Taxonomy" id="186497"/>
    <lineage>
        <taxon>Archaea</taxon>
        <taxon>Methanobacteriati</taxon>
        <taxon>Methanobacteriota</taxon>
        <taxon>Thermococci</taxon>
        <taxon>Thermococcales</taxon>
        <taxon>Thermococcaceae</taxon>
        <taxon>Pyrococcus</taxon>
    </lineage>
</organism>
<gene>
    <name evidence="1" type="ORF">PFDSM3638_07410</name>
</gene>
<dbReference type="Pfam" id="PF10706">
    <property type="entry name" value="Aminoglyc_resit"/>
    <property type="match status" value="1"/>
</dbReference>
<dbReference type="Gene3D" id="3.30.460.40">
    <property type="match status" value="1"/>
</dbReference>
<name>A0A5C0XQK6_PYRFU</name>